<evidence type="ECO:0000256" key="2">
    <source>
        <dbReference type="ARBA" id="ARBA00022729"/>
    </source>
</evidence>
<sequence length="757" mass="86136">MSSLPAAFHYTSLGVTPSTPFDEIKRAYRKLSLKLHPDKTPDPKLHEKFKEVSAAYEIIRAYQEARMKLGTGPSSSSNSHHGAAAAPFTSAYNYAKNPHLNPFTQYHTEFYSRQSQSTKSTSANTNSQNGGNSSSYSYYHFYQKSQAQQKQAAEAAAAQAERLRQEMLERVKAEDELKKRREAARKEEEEEEEKEKQEELRRTQETIFKRRSSRRVSSQEKKRNGSMRSRTKVKAEVIGEPIEVASGSDAEYEAAKESRRSKVEAAHVTNEFLKSAHGLADDASRHYSASSKEKVPLFGNDNDNDYDNSGADENDNENYNENVDVSKPIHSKTRNTRSTSHSNRKRKEDIDVALDEETGFGISEIGENKKGKKKKKTVPTVYKLESSDEEKEDVSFMFVPETSAINSPLDSDHDHQHRPLPEEKNNHPSVQKTAQEDDDDSNCSSSATSFNNHASHPKTDNNFAEQEYAPFPMKPRQAPRAATASPTRPKSDRANQNSNNNPPFSQFSTPNSRGNTASSHKRAKHTTNDTPSAFEMNYMEKNLGTNLEEIDFQAMYDSLPDNQKRKEKTTTGASVSNPEHWQQRPREFVYTNGARVETLSTPMNANPVRGHPTSKPNLATGRKLNVLDMHASPNVLNFTAPAPPMANFDPTTITRERWQRYVDSITKYQQAFLQYKKLIVQYQYERTEKDLQHFDLINDVSDMANLNVYSQCLVRDLEVMVQFENSLRVFMSTMNIYGQNCHWVNMYKRNDPSKNEY</sequence>
<dbReference type="CDD" id="cd06257">
    <property type="entry name" value="DnaJ"/>
    <property type="match status" value="1"/>
</dbReference>
<dbReference type="Gene3D" id="1.10.287.110">
    <property type="entry name" value="DnaJ domain"/>
    <property type="match status" value="1"/>
</dbReference>
<keyword evidence="3" id="KW-1133">Transmembrane helix</keyword>
<feature type="region of interest" description="Disordered" evidence="6">
    <location>
        <begin position="111"/>
        <end position="132"/>
    </location>
</feature>
<evidence type="ECO:0000313" key="9">
    <source>
        <dbReference type="Proteomes" id="UP001497383"/>
    </source>
</evidence>
<keyword evidence="2" id="KW-0732">Signal</keyword>
<dbReference type="InterPro" id="IPR036869">
    <property type="entry name" value="J_dom_sf"/>
</dbReference>
<feature type="compositionally biased region" description="Acidic residues" evidence="6">
    <location>
        <begin position="302"/>
        <end position="318"/>
    </location>
</feature>
<keyword evidence="9" id="KW-1185">Reference proteome</keyword>
<dbReference type="PANTHER" id="PTHR44653:SF2">
    <property type="entry name" value="DNAJ HOMOLOG SUBFAMILY C MEMBER 1"/>
    <property type="match status" value="1"/>
</dbReference>
<name>A0ABP0ZGV5_9ASCO</name>
<dbReference type="InterPro" id="IPR001623">
    <property type="entry name" value="DnaJ_domain"/>
</dbReference>
<dbReference type="PANTHER" id="PTHR44653">
    <property type="entry name" value="DNAJ HOMOLOG SUBFAMILY C MEMBER 1"/>
    <property type="match status" value="1"/>
</dbReference>
<evidence type="ECO:0000256" key="3">
    <source>
        <dbReference type="ARBA" id="ARBA00022989"/>
    </source>
</evidence>
<evidence type="ECO:0000256" key="1">
    <source>
        <dbReference type="ARBA" id="ARBA00022692"/>
    </source>
</evidence>
<evidence type="ECO:0000259" key="7">
    <source>
        <dbReference type="PROSITE" id="PS50076"/>
    </source>
</evidence>
<dbReference type="Pfam" id="PF00226">
    <property type="entry name" value="DnaJ"/>
    <property type="match status" value="1"/>
</dbReference>
<feature type="compositionally biased region" description="Basic and acidic residues" evidence="6">
    <location>
        <begin position="410"/>
        <end position="426"/>
    </location>
</feature>
<protein>
    <recommendedName>
        <fullName evidence="7">J domain-containing protein</fullName>
    </recommendedName>
</protein>
<dbReference type="PRINTS" id="PR00625">
    <property type="entry name" value="JDOMAIN"/>
</dbReference>
<feature type="compositionally biased region" description="Basic and acidic residues" evidence="6">
    <location>
        <begin position="194"/>
        <end position="208"/>
    </location>
</feature>
<dbReference type="EMBL" id="OZ022405">
    <property type="protein sequence ID" value="CAK9436061.1"/>
    <property type="molecule type" value="Genomic_DNA"/>
</dbReference>
<proteinExistence type="predicted"/>
<reference evidence="8 9" key="1">
    <citation type="submission" date="2024-03" db="EMBL/GenBank/DDBJ databases">
        <authorList>
            <person name="Brejova B."/>
        </authorList>
    </citation>
    <scope>NUCLEOTIDE SEQUENCE [LARGE SCALE GENOMIC DNA]</scope>
    <source>
        <strain evidence="8 9">CBS 14171</strain>
    </source>
</reference>
<evidence type="ECO:0000256" key="5">
    <source>
        <dbReference type="ARBA" id="ARBA00037847"/>
    </source>
</evidence>
<evidence type="ECO:0000256" key="4">
    <source>
        <dbReference type="ARBA" id="ARBA00023136"/>
    </source>
</evidence>
<feature type="compositionally biased region" description="Polar residues" evidence="6">
    <location>
        <begin position="442"/>
        <end position="464"/>
    </location>
</feature>
<keyword evidence="1" id="KW-0812">Transmembrane</keyword>
<dbReference type="PROSITE" id="PS50076">
    <property type="entry name" value="DNAJ_2"/>
    <property type="match status" value="1"/>
</dbReference>
<dbReference type="Proteomes" id="UP001497383">
    <property type="component" value="Chromosome 1"/>
</dbReference>
<feature type="compositionally biased region" description="Basic and acidic residues" evidence="6">
    <location>
        <begin position="175"/>
        <end position="187"/>
    </location>
</feature>
<dbReference type="SMART" id="SM00271">
    <property type="entry name" value="DnaJ"/>
    <property type="match status" value="1"/>
</dbReference>
<evidence type="ECO:0000256" key="6">
    <source>
        <dbReference type="SAM" id="MobiDB-lite"/>
    </source>
</evidence>
<feature type="compositionally biased region" description="Low complexity" evidence="6">
    <location>
        <begin position="475"/>
        <end position="488"/>
    </location>
</feature>
<feature type="compositionally biased region" description="Basic and acidic residues" evidence="6">
    <location>
        <begin position="279"/>
        <end position="295"/>
    </location>
</feature>
<gene>
    <name evidence="8" type="ORF">LODBEIA_P06190</name>
</gene>
<dbReference type="RefSeq" id="XP_066827557.1">
    <property type="nucleotide sequence ID" value="XM_066976559.1"/>
</dbReference>
<feature type="region of interest" description="Disordered" evidence="6">
    <location>
        <begin position="175"/>
        <end position="235"/>
    </location>
</feature>
<keyword evidence="4" id="KW-0472">Membrane</keyword>
<feature type="domain" description="J" evidence="7">
    <location>
        <begin position="8"/>
        <end position="64"/>
    </location>
</feature>
<feature type="compositionally biased region" description="Low complexity" evidence="6">
    <location>
        <begin position="120"/>
        <end position="132"/>
    </location>
</feature>
<comment type="subcellular location">
    <subcellularLocation>
        <location evidence="5">Endomembrane system</location>
        <topology evidence="5">Single-pass membrane protein</topology>
    </subcellularLocation>
</comment>
<accession>A0ABP0ZGV5</accession>
<feature type="compositionally biased region" description="Low complexity" evidence="6">
    <location>
        <begin position="495"/>
        <end position="512"/>
    </location>
</feature>
<feature type="region of interest" description="Disordered" evidence="6">
    <location>
        <begin position="275"/>
        <end position="532"/>
    </location>
</feature>
<dbReference type="GeneID" id="92205815"/>
<organism evidence="8 9">
    <name type="scientific">Lodderomyces beijingensis</name>
    <dbReference type="NCBI Taxonomy" id="1775926"/>
    <lineage>
        <taxon>Eukaryota</taxon>
        <taxon>Fungi</taxon>
        <taxon>Dikarya</taxon>
        <taxon>Ascomycota</taxon>
        <taxon>Saccharomycotina</taxon>
        <taxon>Pichiomycetes</taxon>
        <taxon>Debaryomycetaceae</taxon>
        <taxon>Candida/Lodderomyces clade</taxon>
        <taxon>Lodderomyces</taxon>
    </lineage>
</organism>
<evidence type="ECO:0000313" key="8">
    <source>
        <dbReference type="EMBL" id="CAK9436061.1"/>
    </source>
</evidence>
<dbReference type="SUPFAM" id="SSF46565">
    <property type="entry name" value="Chaperone J-domain"/>
    <property type="match status" value="1"/>
</dbReference>
<dbReference type="InterPro" id="IPR052606">
    <property type="entry name" value="DnaJ_domain_protein"/>
</dbReference>